<evidence type="ECO:0000256" key="7">
    <source>
        <dbReference type="ARBA" id="ARBA00034010"/>
    </source>
</evidence>
<accession>A0A0D2KUE6</accession>
<feature type="region of interest" description="Disordered" evidence="11">
    <location>
        <begin position="210"/>
        <end position="230"/>
    </location>
</feature>
<dbReference type="PROSITE" id="PS00624">
    <property type="entry name" value="GMC_OXRED_2"/>
    <property type="match status" value="1"/>
</dbReference>
<protein>
    <recommendedName>
        <fullName evidence="3">pyranose dehydrogenase (acceptor)</fullName>
        <ecNumber evidence="3">1.1.99.29</ecNumber>
    </recommendedName>
</protein>
<feature type="signal peptide" evidence="12">
    <location>
        <begin position="1"/>
        <end position="20"/>
    </location>
</feature>
<comment type="catalytic activity">
    <reaction evidence="8">
        <text>pyranose + acceptor = pyranos-3-ulose + reduced acceptor.</text>
        <dbReference type="EC" id="1.1.99.29"/>
    </reaction>
</comment>
<dbReference type="Pfam" id="PF16010">
    <property type="entry name" value="CDH-cyt"/>
    <property type="match status" value="1"/>
</dbReference>
<dbReference type="Pfam" id="PF00732">
    <property type="entry name" value="GMC_oxred_N"/>
    <property type="match status" value="1"/>
</dbReference>
<evidence type="ECO:0000256" key="10">
    <source>
        <dbReference type="ARBA" id="ARBA00034059"/>
    </source>
</evidence>
<dbReference type="Proteomes" id="UP000054270">
    <property type="component" value="Unassembled WGS sequence"/>
</dbReference>
<dbReference type="InterPro" id="IPR000172">
    <property type="entry name" value="GMC_OxRdtase_N"/>
</dbReference>
<evidence type="ECO:0000256" key="5">
    <source>
        <dbReference type="ARBA" id="ARBA00024699"/>
    </source>
</evidence>
<dbReference type="OrthoDB" id="413885at2759"/>
<dbReference type="Gene3D" id="2.60.40.1210">
    <property type="entry name" value="Cellobiose dehydrogenase, cytochrome domain"/>
    <property type="match status" value="1"/>
</dbReference>
<dbReference type="GO" id="GO:0050660">
    <property type="term" value="F:flavin adenine dinucleotide binding"/>
    <property type="evidence" value="ECO:0007669"/>
    <property type="project" value="InterPro"/>
</dbReference>
<evidence type="ECO:0000256" key="1">
    <source>
        <dbReference type="ARBA" id="ARBA00001974"/>
    </source>
</evidence>
<comment type="subcellular location">
    <subcellularLocation>
        <location evidence="2">Secreted</location>
    </subcellularLocation>
</comment>
<evidence type="ECO:0000256" key="4">
    <source>
        <dbReference type="ARBA" id="ARBA00022525"/>
    </source>
</evidence>
<dbReference type="OMA" id="IGYLQCA"/>
<evidence type="ECO:0000313" key="14">
    <source>
        <dbReference type="EMBL" id="KJA18237.1"/>
    </source>
</evidence>
<comment type="cofactor">
    <cofactor evidence="1">
        <name>FAD</name>
        <dbReference type="ChEBI" id="CHEBI:57692"/>
    </cofactor>
</comment>
<gene>
    <name evidence="14" type="ORF">HYPSUDRAFT_70019</name>
</gene>
<comment type="function">
    <text evidence="5">Catalyzes the single-oxidation or sequential double oxidation reaction of carbohydrates primarily at carbon-2 and/or carbon-3 with the concomitant reduction of the flavin. The enzyme exhibits a broad sugar substrate specificity, oxidizing different aldopyranoses to the corresponding C-1, C-2, C-3 or C-1,2, C-2,3 and C-3,4 (di)dehydro sugars with substrate-specific regioselectivity. Accepts only a narrow range of electron acceptors such as substituted benzoquinones and complexed metal ions and reacts extremely slowly with O(2) as acceptor. May play a role in the natural recycling of plant matter by oxidizing all major monosaccharides in lignocellulose and by reducing quinone compounds or reactive radical species generated during lignin depolymerization.</text>
</comment>
<dbReference type="AlphaFoldDB" id="A0A0D2KUE6"/>
<dbReference type="STRING" id="945553.A0A0D2KUE6"/>
<comment type="catalytic activity">
    <reaction evidence="7">
        <text>pyranose + acceptor = pyranos-2,3-diulose + reduced acceptor.</text>
        <dbReference type="EC" id="1.1.99.29"/>
    </reaction>
</comment>
<dbReference type="SUPFAM" id="SSF49344">
    <property type="entry name" value="CBD9-like"/>
    <property type="match status" value="1"/>
</dbReference>
<dbReference type="SUPFAM" id="SSF54373">
    <property type="entry name" value="FAD-linked reductases, C-terminal domain"/>
    <property type="match status" value="1"/>
</dbReference>
<dbReference type="PANTHER" id="PTHR47190:SF2">
    <property type="entry name" value="CELLOBIOSE DEHYDROGENASE (AFU_ORTHOLOGUE AFUA_2G17620)"/>
    <property type="match status" value="1"/>
</dbReference>
<evidence type="ECO:0000256" key="11">
    <source>
        <dbReference type="SAM" id="MobiDB-lite"/>
    </source>
</evidence>
<dbReference type="Pfam" id="PF05199">
    <property type="entry name" value="GMC_oxred_C"/>
    <property type="match status" value="1"/>
</dbReference>
<evidence type="ECO:0000256" key="3">
    <source>
        <dbReference type="ARBA" id="ARBA00013177"/>
    </source>
</evidence>
<dbReference type="GO" id="GO:0033718">
    <property type="term" value="F:pyranose dehydrogenase (acceptor) activity"/>
    <property type="evidence" value="ECO:0007669"/>
    <property type="project" value="UniProtKB-EC"/>
</dbReference>
<dbReference type="EMBL" id="KN817591">
    <property type="protein sequence ID" value="KJA18237.1"/>
    <property type="molecule type" value="Genomic_DNA"/>
</dbReference>
<evidence type="ECO:0000256" key="8">
    <source>
        <dbReference type="ARBA" id="ARBA00034029"/>
    </source>
</evidence>
<evidence type="ECO:0000259" key="13">
    <source>
        <dbReference type="PROSITE" id="PS00624"/>
    </source>
</evidence>
<proteinExistence type="predicted"/>
<comment type="catalytic activity">
    <reaction evidence="9">
        <text>a pyranoside + acceptor = a pyranosid-3-ulose + reduced acceptor.</text>
        <dbReference type="EC" id="1.1.99.29"/>
    </reaction>
</comment>
<dbReference type="InterPro" id="IPR036188">
    <property type="entry name" value="FAD/NAD-bd_sf"/>
</dbReference>
<organism evidence="14 15">
    <name type="scientific">Hypholoma sublateritium (strain FD-334 SS-4)</name>
    <dbReference type="NCBI Taxonomy" id="945553"/>
    <lineage>
        <taxon>Eukaryota</taxon>
        <taxon>Fungi</taxon>
        <taxon>Dikarya</taxon>
        <taxon>Basidiomycota</taxon>
        <taxon>Agaricomycotina</taxon>
        <taxon>Agaricomycetes</taxon>
        <taxon>Agaricomycetidae</taxon>
        <taxon>Agaricales</taxon>
        <taxon>Agaricineae</taxon>
        <taxon>Strophariaceae</taxon>
        <taxon>Hypholoma</taxon>
    </lineage>
</organism>
<keyword evidence="4" id="KW-0964">Secreted</keyword>
<dbReference type="Gene3D" id="3.30.410.10">
    <property type="entry name" value="Cholesterol Oxidase, domain 2"/>
    <property type="match status" value="1"/>
</dbReference>
<dbReference type="CDD" id="cd09630">
    <property type="entry name" value="CDH_like_cytochrome"/>
    <property type="match status" value="1"/>
</dbReference>
<comment type="catalytic activity">
    <reaction evidence="6">
        <text>pyranose + acceptor = pyranos-2-ulose + reduced acceptor.</text>
        <dbReference type="EC" id="1.1.99.29"/>
    </reaction>
</comment>
<dbReference type="InterPro" id="IPR015920">
    <property type="entry name" value="Cellobiose_DH-like_cyt"/>
</dbReference>
<dbReference type="GO" id="GO:0005576">
    <property type="term" value="C:extracellular region"/>
    <property type="evidence" value="ECO:0007669"/>
    <property type="project" value="UniProtKB-SubCell"/>
</dbReference>
<dbReference type="EC" id="1.1.99.29" evidence="3"/>
<dbReference type="InterPro" id="IPR053208">
    <property type="entry name" value="GMC_Oxidoreductase_CD"/>
</dbReference>
<evidence type="ECO:0000256" key="9">
    <source>
        <dbReference type="ARBA" id="ARBA00034050"/>
    </source>
</evidence>
<dbReference type="PANTHER" id="PTHR47190">
    <property type="entry name" value="DEHYDROGENASE, PUTATIVE-RELATED"/>
    <property type="match status" value="1"/>
</dbReference>
<reference evidence="15" key="1">
    <citation type="submission" date="2014-04" db="EMBL/GenBank/DDBJ databases">
        <title>Evolutionary Origins and Diversification of the Mycorrhizal Mutualists.</title>
        <authorList>
            <consortium name="DOE Joint Genome Institute"/>
            <consortium name="Mycorrhizal Genomics Consortium"/>
            <person name="Kohler A."/>
            <person name="Kuo A."/>
            <person name="Nagy L.G."/>
            <person name="Floudas D."/>
            <person name="Copeland A."/>
            <person name="Barry K.W."/>
            <person name="Cichocki N."/>
            <person name="Veneault-Fourrey C."/>
            <person name="LaButti K."/>
            <person name="Lindquist E.A."/>
            <person name="Lipzen A."/>
            <person name="Lundell T."/>
            <person name="Morin E."/>
            <person name="Murat C."/>
            <person name="Riley R."/>
            <person name="Ohm R."/>
            <person name="Sun H."/>
            <person name="Tunlid A."/>
            <person name="Henrissat B."/>
            <person name="Grigoriev I.V."/>
            <person name="Hibbett D.S."/>
            <person name="Martin F."/>
        </authorList>
    </citation>
    <scope>NUCLEOTIDE SEQUENCE [LARGE SCALE GENOMIC DNA]</scope>
    <source>
        <strain evidence="15">FD-334 SS-4</strain>
    </source>
</reference>
<sequence length="773" mass="81354">MLTRLTLGLLPFITCALAQAGGPYVDPDNGITFFGLEDPVHSITYGFTFPPVASNSTEFIGEIVAPFTTTAWAGVSPGGAMVNNLLLVAWPNAGSIVSSARFATSYVLPTAMTGPVLTTLPSSKVNATHWKWVYRCQNCVSWATASGTTTLPIDSTGVAAWAMSTVPVDTPSNPQSTFAEHTDFGFFGLDFSSAHVSSAQYNLWASGGTGGGTTPTSTISPTSTTTTPTPTPTGPVIAYDYIVVGAGAGGLIAADRLSEAGKKVLLLERGGPSLGFTGGTYQPTWLDGTNLTKFDVPGLFESMFTDSNDFWWCKDITVFAGCLLGGGMAVNGALYWLPNTQDFSTAAGWPSAWTNHAPYTAKLSARLPPTDAPSTDGKRYLEQVNDVTSLLLTPQGYSNITINSNPNFKDHVFGYSAFSFLNGKRAGPIATYYKTAIARPNLTYKQNTMVLNVVRNGANITGVQTSDTTLGPNGIIPLNANGRVILSAGSFGTPRILFRSGIGPSDMISLVQGNAAAAPNLPPPSQFINLPVGFNASDNPSIDLVFTHPSIDAYDNWADVFTDPRPADAAQYILNQSGVFAQASPRTNFWRAYSGSDGRTRYLQGTARPGAAFVTTSYPYNASTIWTITAYLSTGITSRGRVGIDASMTGQVLVNPWFVDPVDKAVLIQGINDIVSTVPLVPGLTLITPDNTTTITNYVNTYSPSNLNSNHWVGTCSIGPAGSGVVDVNTKVYGTNNLFVIDIPSLPTGNPSGTLMSAAEQAVAKVLALAGGP</sequence>
<comment type="catalytic activity">
    <reaction evidence="10">
        <text>a pyranoside + acceptor = a pyranosid-3,4-diulose + reduced acceptor.</text>
        <dbReference type="EC" id="1.1.99.29"/>
    </reaction>
</comment>
<dbReference type="InterPro" id="IPR007867">
    <property type="entry name" value="GMC_OxRtase_C"/>
</dbReference>
<keyword evidence="12" id="KW-0732">Signal</keyword>
<evidence type="ECO:0000313" key="15">
    <source>
        <dbReference type="Proteomes" id="UP000054270"/>
    </source>
</evidence>
<dbReference type="SUPFAM" id="SSF51905">
    <property type="entry name" value="FAD/NAD(P)-binding domain"/>
    <property type="match status" value="1"/>
</dbReference>
<evidence type="ECO:0000256" key="2">
    <source>
        <dbReference type="ARBA" id="ARBA00004613"/>
    </source>
</evidence>
<name>A0A0D2KUE6_HYPSF</name>
<feature type="domain" description="Glucose-methanol-choline oxidoreductase N-terminal" evidence="13">
    <location>
        <begin position="489"/>
        <end position="503"/>
    </location>
</feature>
<feature type="compositionally biased region" description="Low complexity" evidence="11">
    <location>
        <begin position="214"/>
        <end position="228"/>
    </location>
</feature>
<evidence type="ECO:0000256" key="12">
    <source>
        <dbReference type="SAM" id="SignalP"/>
    </source>
</evidence>
<evidence type="ECO:0000256" key="6">
    <source>
        <dbReference type="ARBA" id="ARBA00033986"/>
    </source>
</evidence>
<feature type="chain" id="PRO_5002263174" description="pyranose dehydrogenase (acceptor)" evidence="12">
    <location>
        <begin position="21"/>
        <end position="773"/>
    </location>
</feature>
<dbReference type="Gene3D" id="3.50.50.60">
    <property type="entry name" value="FAD/NAD(P)-binding domain"/>
    <property type="match status" value="1"/>
</dbReference>
<keyword evidence="15" id="KW-1185">Reference proteome</keyword>